<keyword evidence="2" id="KW-1185">Reference proteome</keyword>
<name>A0AAW6RJF5_9BURK</name>
<dbReference type="EMBL" id="JARVII010000014">
    <property type="protein sequence ID" value="MDG9699635.1"/>
    <property type="molecule type" value="Genomic_DNA"/>
</dbReference>
<protein>
    <submittedName>
        <fullName evidence="1">Uncharacterized protein</fullName>
    </submittedName>
</protein>
<accession>A0AAW6RJF5</accession>
<dbReference type="Proteomes" id="UP001237156">
    <property type="component" value="Unassembled WGS sequence"/>
</dbReference>
<comment type="caution">
    <text evidence="1">The sequence shown here is derived from an EMBL/GenBank/DDBJ whole genome shotgun (WGS) entry which is preliminary data.</text>
</comment>
<organism evidence="1 2">
    <name type="scientific">Ottowia cancrivicina</name>
    <dbReference type="NCBI Taxonomy" id="3040346"/>
    <lineage>
        <taxon>Bacteria</taxon>
        <taxon>Pseudomonadati</taxon>
        <taxon>Pseudomonadota</taxon>
        <taxon>Betaproteobacteria</taxon>
        <taxon>Burkholderiales</taxon>
        <taxon>Comamonadaceae</taxon>
        <taxon>Ottowia</taxon>
    </lineage>
</organism>
<gene>
    <name evidence="1" type="ORF">QB898_07915</name>
</gene>
<dbReference type="RefSeq" id="WP_279524498.1">
    <property type="nucleotide sequence ID" value="NZ_JARVII010000014.1"/>
</dbReference>
<evidence type="ECO:0000313" key="1">
    <source>
        <dbReference type="EMBL" id="MDG9699635.1"/>
    </source>
</evidence>
<dbReference type="AlphaFoldDB" id="A0AAW6RJF5"/>
<sequence>MTDSIPADTPALRLGVYKLPTAETALVQTLLRLYASSGACRWIYASAPPYDALLADGSTPEGQSHELDGMATVVLRLTRKSENTSHELLERPIRPDRFQQWLQSVERDLRRTAAPPGSASGARFRLLRWPPAAMLHDNAENIRLATLLSRRYLSARELAAISRQPEAACLEFIQALQSARLLRAEDSAAASSLVQPASNAPQAQPQTQAPKRFFNIGLIQNIRKRLNF</sequence>
<evidence type="ECO:0000313" key="2">
    <source>
        <dbReference type="Proteomes" id="UP001237156"/>
    </source>
</evidence>
<proteinExistence type="predicted"/>
<reference evidence="1 2" key="1">
    <citation type="submission" date="2023-04" db="EMBL/GenBank/DDBJ databases">
        <title>Ottowia paracancer sp. nov., isolated from human stomach.</title>
        <authorList>
            <person name="Song Y."/>
        </authorList>
    </citation>
    <scope>NUCLEOTIDE SEQUENCE [LARGE SCALE GENOMIC DNA]</scope>
    <source>
        <strain evidence="1 2">10c7w1</strain>
    </source>
</reference>